<evidence type="ECO:0000259" key="2">
    <source>
        <dbReference type="Pfam" id="PF00652"/>
    </source>
</evidence>
<dbReference type="Proteomes" id="UP000198583">
    <property type="component" value="Unassembled WGS sequence"/>
</dbReference>
<dbReference type="Gene3D" id="2.80.10.50">
    <property type="match status" value="1"/>
</dbReference>
<evidence type="ECO:0000313" key="3">
    <source>
        <dbReference type="EMBL" id="SFR21355.1"/>
    </source>
</evidence>
<evidence type="ECO:0000256" key="1">
    <source>
        <dbReference type="SAM" id="SignalP"/>
    </source>
</evidence>
<dbReference type="PROSITE" id="PS50231">
    <property type="entry name" value="RICIN_B_LECTIN"/>
    <property type="match status" value="1"/>
</dbReference>
<sequence>MGKRSLGVVAAIAAALTLGAMTTVPAGAEPAGNPIVELKSVARGQCMTTGAPDPFVVETAGCTGAANQRWEKVGLPNGQFFLRNIADRWCVDGQGSLATNPCDETDEYQRWELVTDASGATKLKLAISWPSYADTSWYDVLDLKIITDEPQDTDHQRWVVTEVGSVSPLPDTTGAAVTLENSRWWAVELTDYCANGARMGPCPGSAFQRVELGGGAFQFRAGDVCLRPKPGARFDLDLLGDCATTDPGQQWRLEGPDVFGGHLVRNVDKGTYLTRVSDNLGLYAKGGFSGNPQAQRWYLHLA</sequence>
<organism evidence="3 4">
    <name type="scientific">Lentzea waywayandensis</name>
    <dbReference type="NCBI Taxonomy" id="84724"/>
    <lineage>
        <taxon>Bacteria</taxon>
        <taxon>Bacillati</taxon>
        <taxon>Actinomycetota</taxon>
        <taxon>Actinomycetes</taxon>
        <taxon>Pseudonocardiales</taxon>
        <taxon>Pseudonocardiaceae</taxon>
        <taxon>Lentzea</taxon>
    </lineage>
</organism>
<dbReference type="InterPro" id="IPR035992">
    <property type="entry name" value="Ricin_B-like_lectins"/>
</dbReference>
<dbReference type="GO" id="GO:0030246">
    <property type="term" value="F:carbohydrate binding"/>
    <property type="evidence" value="ECO:0007669"/>
    <property type="project" value="UniProtKB-KW"/>
</dbReference>
<accession>A0A1I6EUE1</accession>
<dbReference type="CDD" id="cd23415">
    <property type="entry name" value="beta-trefoil_Ricin_AH"/>
    <property type="match status" value="1"/>
</dbReference>
<gene>
    <name evidence="3" type="ORF">SAMN04488564_105576</name>
</gene>
<dbReference type="AlphaFoldDB" id="A0A1I6EUE1"/>
<feature type="signal peptide" evidence="1">
    <location>
        <begin position="1"/>
        <end position="28"/>
    </location>
</feature>
<dbReference type="InterPro" id="IPR000772">
    <property type="entry name" value="Ricin_B_lectin"/>
</dbReference>
<dbReference type="Pfam" id="PF00652">
    <property type="entry name" value="Ricin_B_lectin"/>
    <property type="match status" value="1"/>
</dbReference>
<reference evidence="4" key="1">
    <citation type="submission" date="2016-10" db="EMBL/GenBank/DDBJ databases">
        <authorList>
            <person name="Varghese N."/>
            <person name="Submissions S."/>
        </authorList>
    </citation>
    <scope>NUCLEOTIDE SEQUENCE [LARGE SCALE GENOMIC DNA]</scope>
    <source>
        <strain evidence="4">DSM 44232</strain>
    </source>
</reference>
<dbReference type="SUPFAM" id="SSF50370">
    <property type="entry name" value="Ricin B-like lectins"/>
    <property type="match status" value="2"/>
</dbReference>
<dbReference type="EMBL" id="FOYL01000005">
    <property type="protein sequence ID" value="SFR21355.1"/>
    <property type="molecule type" value="Genomic_DNA"/>
</dbReference>
<dbReference type="OrthoDB" id="3673977at2"/>
<keyword evidence="3" id="KW-0430">Lectin</keyword>
<keyword evidence="4" id="KW-1185">Reference proteome</keyword>
<protein>
    <submittedName>
        <fullName evidence="3">Ricin-type beta-trefoil lectin domain-containing protein</fullName>
    </submittedName>
</protein>
<proteinExistence type="predicted"/>
<keyword evidence="1" id="KW-0732">Signal</keyword>
<name>A0A1I6EUE1_9PSEU</name>
<feature type="domain" description="Ricin B lectin" evidence="2">
    <location>
        <begin position="36"/>
        <end position="116"/>
    </location>
</feature>
<feature type="chain" id="PRO_5011659392" evidence="1">
    <location>
        <begin position="29"/>
        <end position="302"/>
    </location>
</feature>
<evidence type="ECO:0000313" key="4">
    <source>
        <dbReference type="Proteomes" id="UP000198583"/>
    </source>
</evidence>